<name>A0AAE3AQ12_9FIRM</name>
<dbReference type="AlphaFoldDB" id="A0AAE3AQ12"/>
<dbReference type="SUPFAM" id="SSF101262">
    <property type="entry name" value="Methenyltetrahydrofolate cyclohydrolase-like"/>
    <property type="match status" value="1"/>
</dbReference>
<dbReference type="RefSeq" id="WP_308451941.1">
    <property type="nucleotide sequence ID" value="NZ_JAJEPU010000047.1"/>
</dbReference>
<sequence>MIEKQEIGTWIETLASKAPVPGGGGASALGGALASALGQMVSNLTIGKKRYADVETEVKEICEHLEKIQKDLLDLADQDAEVFAPLARAYSLPTNTEEERATKDWEMEKNLLEASLVPLQMMGKAIEVLKDLDVLEEKGSKMAVSDVGVASQFARSAVTGAVMNIYINTRSMKDREKAEELNREADALLRDGIYLADQIYGRVQEKLR</sequence>
<evidence type="ECO:0000313" key="2">
    <source>
        <dbReference type="EMBL" id="MCC2165696.1"/>
    </source>
</evidence>
<dbReference type="Pfam" id="PF04961">
    <property type="entry name" value="FTCD_C"/>
    <property type="match status" value="1"/>
</dbReference>
<dbReference type="GO" id="GO:0003824">
    <property type="term" value="F:catalytic activity"/>
    <property type="evidence" value="ECO:0007669"/>
    <property type="project" value="InterPro"/>
</dbReference>
<accession>A0AAE3AQ12</accession>
<feature type="domain" description="Cyclodeaminase/cyclohydrolase" evidence="1">
    <location>
        <begin position="7"/>
        <end position="186"/>
    </location>
</feature>
<keyword evidence="3" id="KW-1185">Reference proteome</keyword>
<protein>
    <submittedName>
        <fullName evidence="2">Cyclodeaminase/cyclohydrolase family protein</fullName>
    </submittedName>
</protein>
<organism evidence="2 3">
    <name type="scientific">Brotaphodocola catenula</name>
    <dbReference type="NCBI Taxonomy" id="2885361"/>
    <lineage>
        <taxon>Bacteria</taxon>
        <taxon>Bacillati</taxon>
        <taxon>Bacillota</taxon>
        <taxon>Clostridia</taxon>
        <taxon>Lachnospirales</taxon>
        <taxon>Lachnospiraceae</taxon>
        <taxon>Brotaphodocola</taxon>
    </lineage>
</organism>
<dbReference type="EMBL" id="JAJEPU010000047">
    <property type="protein sequence ID" value="MCC2165696.1"/>
    <property type="molecule type" value="Genomic_DNA"/>
</dbReference>
<dbReference type="Proteomes" id="UP001198962">
    <property type="component" value="Unassembled WGS sequence"/>
</dbReference>
<dbReference type="InterPro" id="IPR007044">
    <property type="entry name" value="Cyclodeamin/CycHdrlase"/>
</dbReference>
<reference evidence="2" key="1">
    <citation type="submission" date="2021-10" db="EMBL/GenBank/DDBJ databases">
        <title>Anaerobic single-cell dispensing facilitates the cultivation of human gut bacteria.</title>
        <authorList>
            <person name="Afrizal A."/>
        </authorList>
    </citation>
    <scope>NUCLEOTIDE SEQUENCE</scope>
    <source>
        <strain evidence="2">CLA-AA-H274</strain>
    </source>
</reference>
<gene>
    <name evidence="2" type="ORF">LKD32_12595</name>
</gene>
<dbReference type="InterPro" id="IPR036178">
    <property type="entry name" value="Formintransfe-cycloase-like_sf"/>
</dbReference>
<evidence type="ECO:0000313" key="3">
    <source>
        <dbReference type="Proteomes" id="UP001198962"/>
    </source>
</evidence>
<dbReference type="Gene3D" id="1.20.120.680">
    <property type="entry name" value="Formiminotetrahydrofolate cyclodeaminase monomer, up-and-down helical bundle"/>
    <property type="match status" value="1"/>
</dbReference>
<proteinExistence type="predicted"/>
<evidence type="ECO:0000259" key="1">
    <source>
        <dbReference type="Pfam" id="PF04961"/>
    </source>
</evidence>
<comment type="caution">
    <text evidence="2">The sequence shown here is derived from an EMBL/GenBank/DDBJ whole genome shotgun (WGS) entry which is preliminary data.</text>
</comment>